<organism evidence="2 3">
    <name type="scientific">Primorskyibacter flagellatus</name>
    <dbReference type="NCBI Taxonomy" id="1387277"/>
    <lineage>
        <taxon>Bacteria</taxon>
        <taxon>Pseudomonadati</taxon>
        <taxon>Pseudomonadota</taxon>
        <taxon>Alphaproteobacteria</taxon>
        <taxon>Rhodobacterales</taxon>
        <taxon>Roseobacteraceae</taxon>
        <taxon>Primorskyibacter</taxon>
    </lineage>
</organism>
<dbReference type="Proteomes" id="UP000192330">
    <property type="component" value="Unassembled WGS sequence"/>
</dbReference>
<keyword evidence="2" id="KW-0808">Transferase</keyword>
<proteinExistence type="predicted"/>
<evidence type="ECO:0000259" key="1">
    <source>
        <dbReference type="Pfam" id="PF13480"/>
    </source>
</evidence>
<feature type="domain" description="BioF2-like acetyltransferase" evidence="1">
    <location>
        <begin position="137"/>
        <end position="261"/>
    </location>
</feature>
<gene>
    <name evidence="2" type="ORF">SAMN06295998_101195</name>
</gene>
<dbReference type="InterPro" id="IPR038740">
    <property type="entry name" value="BioF2-like_GNAT_dom"/>
</dbReference>
<reference evidence="2 3" key="1">
    <citation type="submission" date="2017-04" db="EMBL/GenBank/DDBJ databases">
        <authorList>
            <person name="Afonso C.L."/>
            <person name="Miller P.J."/>
            <person name="Scott M.A."/>
            <person name="Spackman E."/>
            <person name="Goraichik I."/>
            <person name="Dimitrov K.M."/>
            <person name="Suarez D.L."/>
            <person name="Swayne D.E."/>
        </authorList>
    </citation>
    <scope>NUCLEOTIDE SEQUENCE [LARGE SCALE GENOMIC DNA]</scope>
    <source>
        <strain evidence="2 3">CGMCC 1.12644</strain>
    </source>
</reference>
<accession>A0A1W1Z4A1</accession>
<dbReference type="Gene3D" id="3.40.630.30">
    <property type="match status" value="1"/>
</dbReference>
<dbReference type="InterPro" id="IPR016181">
    <property type="entry name" value="Acyl_CoA_acyltransferase"/>
</dbReference>
<dbReference type="AlphaFoldDB" id="A0A1W1Z4A1"/>
<protein>
    <submittedName>
        <fullName evidence="2">Acetyltransferase (GNAT) domain-containing protein</fullName>
    </submittedName>
</protein>
<evidence type="ECO:0000313" key="2">
    <source>
        <dbReference type="EMBL" id="SMC42921.1"/>
    </source>
</evidence>
<dbReference type="SUPFAM" id="SSF55729">
    <property type="entry name" value="Acyl-CoA N-acyltransferases (Nat)"/>
    <property type="match status" value="2"/>
</dbReference>
<sequence length="305" mass="33824">METDFPASLALPLQQSLHYARALDLLGLRAESLAIRKDGAPIGWCLTQTRRLPLLGDVRMVTRGPVWKNAHADAALDWLVRWRRDNRAGPLLLNADGMAFDALRNDGFWPLITGATVAMLALSTPDEMRSRLTQKWRNRLVRAENGPLSVRSQNFDGDPADWLLAADKMQQRRRGYSGLPPAFTTAFARSNPRSARVFTACQKNEPVAAVLILRHGRMATYHIGHTLPEGRKCNAHNLLMWRAMTWLAKNGHDLLDLGTVNTQDAPGIARFKLGTGANAKHLGGTWLHLPGLAPFARRLPARMAA</sequence>
<dbReference type="OrthoDB" id="341858at2"/>
<dbReference type="InterPro" id="IPR050644">
    <property type="entry name" value="PG_Glycine_Bridge_Synth"/>
</dbReference>
<dbReference type="Pfam" id="PF13480">
    <property type="entry name" value="Acetyltransf_6"/>
    <property type="match status" value="1"/>
</dbReference>
<dbReference type="PANTHER" id="PTHR36174:SF1">
    <property type="entry name" value="LIPID II:GLYCINE GLYCYLTRANSFERASE"/>
    <property type="match status" value="1"/>
</dbReference>
<evidence type="ECO:0000313" key="3">
    <source>
        <dbReference type="Proteomes" id="UP000192330"/>
    </source>
</evidence>
<dbReference type="EMBL" id="FWYD01000001">
    <property type="protein sequence ID" value="SMC42921.1"/>
    <property type="molecule type" value="Genomic_DNA"/>
</dbReference>
<keyword evidence="3" id="KW-1185">Reference proteome</keyword>
<dbReference type="STRING" id="1387277.SAMN06295998_101195"/>
<dbReference type="PANTHER" id="PTHR36174">
    <property type="entry name" value="LIPID II:GLYCINE GLYCYLTRANSFERASE"/>
    <property type="match status" value="1"/>
</dbReference>
<dbReference type="RefSeq" id="WP_084349932.1">
    <property type="nucleotide sequence ID" value="NZ_FWYD01000001.1"/>
</dbReference>
<dbReference type="GO" id="GO:0016740">
    <property type="term" value="F:transferase activity"/>
    <property type="evidence" value="ECO:0007669"/>
    <property type="project" value="UniProtKB-KW"/>
</dbReference>
<name>A0A1W1Z4A1_9RHOB</name>